<dbReference type="SUPFAM" id="SSF52540">
    <property type="entry name" value="P-loop containing nucleoside triphosphate hydrolases"/>
    <property type="match status" value="1"/>
</dbReference>
<evidence type="ECO:0000256" key="3">
    <source>
        <dbReference type="SAM" id="MobiDB-lite"/>
    </source>
</evidence>
<dbReference type="AlphaFoldDB" id="A0A1M5QDT2"/>
<evidence type="ECO:0000259" key="4">
    <source>
        <dbReference type="PROSITE" id="PS50893"/>
    </source>
</evidence>
<dbReference type="InterPro" id="IPR003593">
    <property type="entry name" value="AAA+_ATPase"/>
</dbReference>
<feature type="domain" description="ABC transporter" evidence="4">
    <location>
        <begin position="22"/>
        <end position="247"/>
    </location>
</feature>
<evidence type="ECO:0000313" key="6">
    <source>
        <dbReference type="Proteomes" id="UP000184471"/>
    </source>
</evidence>
<keyword evidence="1" id="KW-0547">Nucleotide-binding</keyword>
<gene>
    <name evidence="5" type="ORF">SAMN05444351_4086</name>
</gene>
<sequence>MAGVHAAGVPAAGGPAAGGAALRGTGLYRTHRRGREEVHALRGVDVAVAPGEVVALLGRSGSGKTTLLHCLVGWERPDRGEVTVPGARSPGEADWSTLAVVPQRLGLLDELTLADNVAMPARLAGAPDPRAAALAGLEQLGLGALADRLPDEVSLGEQQRTALARALVLRPAFLVADEPTGRLDQELSVHVLGVLRACADTGTGVLVASHDPLVVAAADRVVRLSDGRVVGAGDGGDAAGGQPARSAG</sequence>
<dbReference type="InterPro" id="IPR027417">
    <property type="entry name" value="P-loop_NTPase"/>
</dbReference>
<dbReference type="InterPro" id="IPR003439">
    <property type="entry name" value="ABC_transporter-like_ATP-bd"/>
</dbReference>
<dbReference type="STRING" id="1070870.SAMN05444351_4086"/>
<proteinExistence type="predicted"/>
<dbReference type="InterPro" id="IPR015854">
    <property type="entry name" value="ABC_transpr_LolD-like"/>
</dbReference>
<dbReference type="OrthoDB" id="9802264at2"/>
<organism evidence="5 6">
    <name type="scientific">Geodermatophilus nigrescens</name>
    <dbReference type="NCBI Taxonomy" id="1070870"/>
    <lineage>
        <taxon>Bacteria</taxon>
        <taxon>Bacillati</taxon>
        <taxon>Actinomycetota</taxon>
        <taxon>Actinomycetes</taxon>
        <taxon>Geodermatophilales</taxon>
        <taxon>Geodermatophilaceae</taxon>
        <taxon>Geodermatophilus</taxon>
    </lineage>
</organism>
<dbReference type="EMBL" id="FQVX01000004">
    <property type="protein sequence ID" value="SHH11683.1"/>
    <property type="molecule type" value="Genomic_DNA"/>
</dbReference>
<dbReference type="RefSeq" id="WP_073422196.1">
    <property type="nucleotide sequence ID" value="NZ_FQVX01000004.1"/>
</dbReference>
<accession>A0A1M5QDT2</accession>
<dbReference type="Proteomes" id="UP000184471">
    <property type="component" value="Unassembled WGS sequence"/>
</dbReference>
<evidence type="ECO:0000313" key="5">
    <source>
        <dbReference type="EMBL" id="SHH11683.1"/>
    </source>
</evidence>
<keyword evidence="6" id="KW-1185">Reference proteome</keyword>
<dbReference type="PANTHER" id="PTHR24220">
    <property type="entry name" value="IMPORT ATP-BINDING PROTEIN"/>
    <property type="match status" value="1"/>
</dbReference>
<feature type="region of interest" description="Disordered" evidence="3">
    <location>
        <begin position="1"/>
        <end position="20"/>
    </location>
</feature>
<dbReference type="Gene3D" id="3.40.50.300">
    <property type="entry name" value="P-loop containing nucleotide triphosphate hydrolases"/>
    <property type="match status" value="1"/>
</dbReference>
<dbReference type="GO" id="GO:0016887">
    <property type="term" value="F:ATP hydrolysis activity"/>
    <property type="evidence" value="ECO:0007669"/>
    <property type="project" value="InterPro"/>
</dbReference>
<dbReference type="SMART" id="SM00382">
    <property type="entry name" value="AAA"/>
    <property type="match status" value="1"/>
</dbReference>
<evidence type="ECO:0000256" key="2">
    <source>
        <dbReference type="ARBA" id="ARBA00022840"/>
    </source>
</evidence>
<dbReference type="GO" id="GO:0005886">
    <property type="term" value="C:plasma membrane"/>
    <property type="evidence" value="ECO:0007669"/>
    <property type="project" value="TreeGrafter"/>
</dbReference>
<name>A0A1M5QDT2_9ACTN</name>
<dbReference type="GO" id="GO:0022857">
    <property type="term" value="F:transmembrane transporter activity"/>
    <property type="evidence" value="ECO:0007669"/>
    <property type="project" value="TreeGrafter"/>
</dbReference>
<dbReference type="GO" id="GO:0005524">
    <property type="term" value="F:ATP binding"/>
    <property type="evidence" value="ECO:0007669"/>
    <property type="project" value="UniProtKB-KW"/>
</dbReference>
<protein>
    <submittedName>
        <fullName evidence="5">Putative ABC transport system ATP-binding protein</fullName>
    </submittedName>
</protein>
<dbReference type="PROSITE" id="PS50893">
    <property type="entry name" value="ABC_TRANSPORTER_2"/>
    <property type="match status" value="1"/>
</dbReference>
<reference evidence="5 6" key="1">
    <citation type="submission" date="2016-11" db="EMBL/GenBank/DDBJ databases">
        <authorList>
            <person name="Jaros S."/>
            <person name="Januszkiewicz K."/>
            <person name="Wedrychowicz H."/>
        </authorList>
    </citation>
    <scope>NUCLEOTIDE SEQUENCE [LARGE SCALE GENOMIC DNA]</scope>
    <source>
        <strain evidence="5 6">DSM 45408</strain>
    </source>
</reference>
<keyword evidence="2 5" id="KW-0067">ATP-binding</keyword>
<evidence type="ECO:0000256" key="1">
    <source>
        <dbReference type="ARBA" id="ARBA00022741"/>
    </source>
</evidence>
<dbReference type="Pfam" id="PF00005">
    <property type="entry name" value="ABC_tran"/>
    <property type="match status" value="1"/>
</dbReference>